<dbReference type="EMBL" id="BSXT01002085">
    <property type="protein sequence ID" value="GMF47116.1"/>
    <property type="molecule type" value="Genomic_DNA"/>
</dbReference>
<dbReference type="GO" id="GO:0043657">
    <property type="term" value="C:host cell"/>
    <property type="evidence" value="ECO:0007669"/>
    <property type="project" value="UniProtKB-SubCell"/>
</dbReference>
<dbReference type="OrthoDB" id="117313at2759"/>
<evidence type="ECO:0000313" key="5">
    <source>
        <dbReference type="EMBL" id="GMF47116.1"/>
    </source>
</evidence>
<dbReference type="GO" id="GO:0005576">
    <property type="term" value="C:extracellular region"/>
    <property type="evidence" value="ECO:0007669"/>
    <property type="project" value="UniProtKB-SubCell"/>
</dbReference>
<reference evidence="5" key="1">
    <citation type="submission" date="2023-04" db="EMBL/GenBank/DDBJ databases">
        <title>Phytophthora fragariaefolia NBRC 109709.</title>
        <authorList>
            <person name="Ichikawa N."/>
            <person name="Sato H."/>
            <person name="Tonouchi N."/>
        </authorList>
    </citation>
    <scope>NUCLEOTIDE SEQUENCE</scope>
    <source>
        <strain evidence="5">NBRC 109709</strain>
    </source>
</reference>
<feature type="domain" description="Crinkler effector protein N-terminal" evidence="4">
    <location>
        <begin position="2"/>
        <end position="116"/>
    </location>
</feature>
<keyword evidence="3" id="KW-0964">Secreted</keyword>
<evidence type="ECO:0000256" key="2">
    <source>
        <dbReference type="ARBA" id="ARBA00004613"/>
    </source>
</evidence>
<sequence>MVKLLCAVVGVAGSAFPVEIDASQLVGDLKKAIWEEIKEMFIHDDKFRSVVASRLQLFLAKKDGEWLTDDDDLDKMLQNQVDTSKMKELRASWKLNKPNLFGPDVSLREDVIHVLVLVPGQRLSVGAAALREPHPVRKKRWEELNEVLDRNKRSKVNSAGESSTGYSYVSFTDVDKIMRARRYEQPSKVVENDKLDVLYAYLLLLTKAFGEIVTGKEAKRLHFIVPILACVCGLFDGEVRILAEETVTGKRVHGDGSFEFVIERGSKRVCIVEAKRDDFQQGLAQAYVGCEVLADVEGLTKLYSIVTNFKEWYFSRSLDDRIERFDATITIVNDIPTRESVKMIAEKIYSMLSDDDEPAVASNEAIL</sequence>
<dbReference type="InterPro" id="IPR045379">
    <property type="entry name" value="Crinkler_N"/>
</dbReference>
<proteinExistence type="predicted"/>
<evidence type="ECO:0000259" key="4">
    <source>
        <dbReference type="Pfam" id="PF20147"/>
    </source>
</evidence>
<accession>A0A9W6XX28</accession>
<evidence type="ECO:0000313" key="6">
    <source>
        <dbReference type="Proteomes" id="UP001165121"/>
    </source>
</evidence>
<dbReference type="Pfam" id="PF20147">
    <property type="entry name" value="Crinkler"/>
    <property type="match status" value="1"/>
</dbReference>
<organism evidence="5 6">
    <name type="scientific">Phytophthora fragariaefolia</name>
    <dbReference type="NCBI Taxonomy" id="1490495"/>
    <lineage>
        <taxon>Eukaryota</taxon>
        <taxon>Sar</taxon>
        <taxon>Stramenopiles</taxon>
        <taxon>Oomycota</taxon>
        <taxon>Peronosporomycetes</taxon>
        <taxon>Peronosporales</taxon>
        <taxon>Peronosporaceae</taxon>
        <taxon>Phytophthora</taxon>
    </lineage>
</organism>
<comment type="caution">
    <text evidence="5">The sequence shown here is derived from an EMBL/GenBank/DDBJ whole genome shotgun (WGS) entry which is preliminary data.</text>
</comment>
<keyword evidence="6" id="KW-1185">Reference proteome</keyword>
<dbReference type="Proteomes" id="UP001165121">
    <property type="component" value="Unassembled WGS sequence"/>
</dbReference>
<dbReference type="AlphaFoldDB" id="A0A9W6XX28"/>
<protein>
    <submittedName>
        <fullName evidence="5">Unnamed protein product</fullName>
    </submittedName>
</protein>
<gene>
    <name evidence="5" type="ORF">Pfra01_001764400</name>
</gene>
<evidence type="ECO:0000256" key="3">
    <source>
        <dbReference type="ARBA" id="ARBA00022525"/>
    </source>
</evidence>
<name>A0A9W6XX28_9STRA</name>
<comment type="subcellular location">
    <subcellularLocation>
        <location evidence="1">Host cell</location>
    </subcellularLocation>
    <subcellularLocation>
        <location evidence="2">Secreted</location>
    </subcellularLocation>
</comment>
<evidence type="ECO:0000256" key="1">
    <source>
        <dbReference type="ARBA" id="ARBA00004340"/>
    </source>
</evidence>